<keyword evidence="2" id="KW-0813">Transport</keyword>
<evidence type="ECO:0000256" key="1">
    <source>
        <dbReference type="ARBA" id="ARBA00004141"/>
    </source>
</evidence>
<name>A0A438MWG7_EXOME</name>
<feature type="transmembrane region" description="Helical" evidence="8">
    <location>
        <begin position="373"/>
        <end position="396"/>
    </location>
</feature>
<evidence type="ECO:0000256" key="2">
    <source>
        <dbReference type="ARBA" id="ARBA00022448"/>
    </source>
</evidence>
<keyword evidence="3 8" id="KW-0812">Transmembrane</keyword>
<keyword evidence="4 8" id="KW-1133">Transmembrane helix</keyword>
<comment type="subcellular location">
    <subcellularLocation>
        <location evidence="1">Membrane</location>
        <topology evidence="1">Multi-pass membrane protein</topology>
    </subcellularLocation>
</comment>
<protein>
    <recommendedName>
        <fullName evidence="9">Major facilitator superfamily (MFS) profile domain-containing protein</fullName>
    </recommendedName>
</protein>
<dbReference type="GO" id="GO:0005886">
    <property type="term" value="C:plasma membrane"/>
    <property type="evidence" value="ECO:0007669"/>
    <property type="project" value="TreeGrafter"/>
</dbReference>
<evidence type="ECO:0000256" key="3">
    <source>
        <dbReference type="ARBA" id="ARBA00022692"/>
    </source>
</evidence>
<reference evidence="10 11" key="1">
    <citation type="submission" date="2017-03" db="EMBL/GenBank/DDBJ databases">
        <title>Genomes of endolithic fungi from Antarctica.</title>
        <authorList>
            <person name="Coleine C."/>
            <person name="Masonjones S."/>
            <person name="Stajich J.E."/>
        </authorList>
    </citation>
    <scope>NUCLEOTIDE SEQUENCE [LARGE SCALE GENOMIC DNA]</scope>
    <source>
        <strain evidence="10 11">CCFEE 6314</strain>
    </source>
</reference>
<dbReference type="FunFam" id="1.20.1250.20:FF:000034">
    <property type="entry name" value="MFS general substrate transporter"/>
    <property type="match status" value="1"/>
</dbReference>
<dbReference type="InterPro" id="IPR036259">
    <property type="entry name" value="MFS_trans_sf"/>
</dbReference>
<dbReference type="PROSITE" id="PS50850">
    <property type="entry name" value="MFS"/>
    <property type="match status" value="1"/>
</dbReference>
<proteinExistence type="predicted"/>
<evidence type="ECO:0000256" key="4">
    <source>
        <dbReference type="ARBA" id="ARBA00022989"/>
    </source>
</evidence>
<keyword evidence="5 8" id="KW-0472">Membrane</keyword>
<dbReference type="SUPFAM" id="SSF103473">
    <property type="entry name" value="MFS general substrate transporter"/>
    <property type="match status" value="1"/>
</dbReference>
<feature type="coiled-coil region" evidence="6">
    <location>
        <begin position="1316"/>
        <end position="1346"/>
    </location>
</feature>
<feature type="transmembrane region" description="Helical" evidence="8">
    <location>
        <begin position="283"/>
        <end position="303"/>
    </location>
</feature>
<feature type="transmembrane region" description="Helical" evidence="8">
    <location>
        <begin position="144"/>
        <end position="167"/>
    </location>
</feature>
<dbReference type="GO" id="GO:0022857">
    <property type="term" value="F:transmembrane transporter activity"/>
    <property type="evidence" value="ECO:0007669"/>
    <property type="project" value="InterPro"/>
</dbReference>
<accession>A0A438MWG7</accession>
<dbReference type="InterPro" id="IPR011701">
    <property type="entry name" value="MFS"/>
</dbReference>
<dbReference type="Pfam" id="PF07690">
    <property type="entry name" value="MFS_1"/>
    <property type="match status" value="1"/>
</dbReference>
<feature type="transmembrane region" description="Helical" evidence="8">
    <location>
        <begin position="86"/>
        <end position="106"/>
    </location>
</feature>
<dbReference type="VEuPathDB" id="FungiDB:PV10_01950"/>
<dbReference type="OrthoDB" id="2985014at2759"/>
<evidence type="ECO:0000256" key="7">
    <source>
        <dbReference type="SAM" id="MobiDB-lite"/>
    </source>
</evidence>
<evidence type="ECO:0000259" key="9">
    <source>
        <dbReference type="PROSITE" id="PS50850"/>
    </source>
</evidence>
<dbReference type="CDD" id="cd17327">
    <property type="entry name" value="MFS_FEN2_like"/>
    <property type="match status" value="1"/>
</dbReference>
<dbReference type="FunFam" id="1.20.1250.20:FF:000068">
    <property type="entry name" value="MFS general substrate transporter"/>
    <property type="match status" value="1"/>
</dbReference>
<evidence type="ECO:0000256" key="8">
    <source>
        <dbReference type="SAM" id="Phobius"/>
    </source>
</evidence>
<dbReference type="InterPro" id="IPR020846">
    <property type="entry name" value="MFS_dom"/>
</dbReference>
<evidence type="ECO:0000313" key="10">
    <source>
        <dbReference type="EMBL" id="RVX67476.1"/>
    </source>
</evidence>
<sequence>MESGNEKDGLKGGNLNYDPDIAHPAAGYQNHEPVTLPDGVSERRLLTKIDLHVIPSLSILYLLAFLDRTNVANAAVFGLQKDLGLSATQYSTALTIFFVPYILFEIPSNIILKKLKPHVWLSLCMFGFGLVTICQGLVQGYGGIITTRFFLGLFEAGMFPGSFYLIGMWYKRKEAQKRYTFFFASTTLAGAFGGLLASAIGKMDGMRGYLGWRWVFILEGVLTCVVSFVIWFAIPDFPEDVKWLSEPERSYVRARLQEDQGKSALERPITFKDVVNCFKDYKIFLGGLMYFGLIVPAYGYAYFAPTIIRTFGYSPIQTQLHSVPPWAAAFGFSMAVAVLSDYVRHRFLFTVGPICLSIAGFAMLMVIHHDTNAQYAALFLITSGTYSAMPIIVCWFTMNLGGHHRRAVGSGWIIGFGNIGGIIASYSFKASDAATFFHRGYSICLGFICLSAASCVAYYVALLSQNRSRAKSHVVGVTDYEKVELGDMNPSYRSQNSNLAHAQAPIPGRDGKKRKYNHNPLMKVGSQSINQDGSSYQVIPLAQRPLVFQPVNSPTSKARLSTQAVPVNNNVEPGAPLYWHSGPTSVSHPSHIPRGTEGEPSGKKAFTKDSFVVNTVGCGGMELGERPSAKRRRLQMESQRRIFRPSRPIKISPMVNSDIWQIIFSYCEPKLLVEAKTLSKGFCQLLNDRMGIWKQSRQNYFGRDMPDCPRDMTEQQYVDLLVRRGCQNRDCPKDNTTRVYWTFQVRLCLDCFKAKTLRADELPPHRRHLIAETNDDETAGRPLWDLLPLGRSDGRRYLQPRQVDQSTNEWATTHVLRQYVFLRSAYTQLESEYLALVHGGAQWAELKEWADNKHNRNMEYMTRAIELDSWQKSQVSLSENRLVRMRIDYFEDRAAELDPPMEEHILVRMAAYHKCLRVQAAPTERSWKTLQDKILPYRAQAEIVEKYRMDMRSLSVLVRTPAKVLHARLRDHRWDRRIDPPTQPEQDYVLRLARREFQKCIEAKVADADLLLRCLQQVFDEHAKNPNPPQGLNYNGDIGPYLLSLDDARMIVEEVIEKQIPKESVRGMAVLHSLRCRGCRRVDFVRSFSFVEAFEHILESHSIYVGKGLEFWRFAIPYGDPDRWSSLSMRDNSRFPWYTAAWPRCLPLVPGYYDISTLEDWHPSSMETLVPRSAQPSRSLFEQLTPKVMGISPGDMGSNMVHAAKILRGVRLESECQMAIMLKYAGDLHRQTGAPDPPVSVLADALEGIREANSRIDLRFRCNACLGAVIGHRSVKNTKTKLAIEKLLVHWEDKHGELGQSWMSTLMVLPTEVEVTRQVEESDRKLEAEKQAMQERNAKLANAIKKRPKLKEQVVMNARTAHEAVDELFIAVDAS</sequence>
<feature type="region of interest" description="Disordered" evidence="7">
    <location>
        <begin position="584"/>
        <end position="604"/>
    </location>
</feature>
<organism evidence="10 11">
    <name type="scientific">Exophiala mesophila</name>
    <name type="common">Black yeast-like fungus</name>
    <dbReference type="NCBI Taxonomy" id="212818"/>
    <lineage>
        <taxon>Eukaryota</taxon>
        <taxon>Fungi</taxon>
        <taxon>Dikarya</taxon>
        <taxon>Ascomycota</taxon>
        <taxon>Pezizomycotina</taxon>
        <taxon>Eurotiomycetes</taxon>
        <taxon>Chaetothyriomycetidae</taxon>
        <taxon>Chaetothyriales</taxon>
        <taxon>Herpotrichiellaceae</taxon>
        <taxon>Exophiala</taxon>
    </lineage>
</organism>
<dbReference type="PANTHER" id="PTHR43791:SF46">
    <property type="entry name" value="MAJOR FACILITATOR SUPERFAMILY (MFS) PROFILE DOMAIN-CONTAINING PROTEIN-RELATED"/>
    <property type="match status" value="1"/>
</dbReference>
<feature type="transmembrane region" description="Helical" evidence="8">
    <location>
        <begin position="179"/>
        <end position="200"/>
    </location>
</feature>
<dbReference type="Proteomes" id="UP000288859">
    <property type="component" value="Unassembled WGS sequence"/>
</dbReference>
<feature type="transmembrane region" description="Helical" evidence="8">
    <location>
        <begin position="440"/>
        <end position="461"/>
    </location>
</feature>
<feature type="transmembrane region" description="Helical" evidence="8">
    <location>
        <begin position="408"/>
        <end position="428"/>
    </location>
</feature>
<evidence type="ECO:0000313" key="11">
    <source>
        <dbReference type="Proteomes" id="UP000288859"/>
    </source>
</evidence>
<dbReference type="PANTHER" id="PTHR43791">
    <property type="entry name" value="PERMEASE-RELATED"/>
    <property type="match status" value="1"/>
</dbReference>
<feature type="transmembrane region" description="Helical" evidence="8">
    <location>
        <begin position="347"/>
        <end position="367"/>
    </location>
</feature>
<dbReference type="VEuPathDB" id="FungiDB:PV10_01951"/>
<gene>
    <name evidence="10" type="ORF">B0A52_08829</name>
</gene>
<feature type="transmembrane region" description="Helical" evidence="8">
    <location>
        <begin position="118"/>
        <end position="138"/>
    </location>
</feature>
<comment type="caution">
    <text evidence="10">The sequence shown here is derived from an EMBL/GenBank/DDBJ whole genome shotgun (WGS) entry which is preliminary data.</text>
</comment>
<keyword evidence="6" id="KW-0175">Coiled coil</keyword>
<evidence type="ECO:0000256" key="6">
    <source>
        <dbReference type="SAM" id="Coils"/>
    </source>
</evidence>
<dbReference type="Gene3D" id="1.20.1250.20">
    <property type="entry name" value="MFS general substrate transporter like domains"/>
    <property type="match status" value="2"/>
</dbReference>
<feature type="domain" description="Major facilitator superfamily (MFS) profile" evidence="9">
    <location>
        <begin position="53"/>
        <end position="469"/>
    </location>
</feature>
<feature type="transmembrane region" description="Helical" evidence="8">
    <location>
        <begin position="212"/>
        <end position="234"/>
    </location>
</feature>
<dbReference type="EMBL" id="NAJM01000048">
    <property type="protein sequence ID" value="RVX67476.1"/>
    <property type="molecule type" value="Genomic_DNA"/>
</dbReference>
<evidence type="ECO:0000256" key="5">
    <source>
        <dbReference type="ARBA" id="ARBA00023136"/>
    </source>
</evidence>